<dbReference type="InterPro" id="IPR003594">
    <property type="entry name" value="HATPase_dom"/>
</dbReference>
<proteinExistence type="predicted"/>
<feature type="domain" description="Histidine kinase" evidence="9">
    <location>
        <begin position="169"/>
        <end position="394"/>
    </location>
</feature>
<reference evidence="10" key="1">
    <citation type="submission" date="2020-05" db="EMBL/GenBank/DDBJ databases">
        <authorList>
            <person name="Zeng H."/>
            <person name="Chan Y.K."/>
            <person name="Watt R.M."/>
        </authorList>
    </citation>
    <scope>NUCLEOTIDE SEQUENCE</scope>
    <source>
        <strain evidence="10">ATCC 700773</strain>
    </source>
</reference>
<dbReference type="Pfam" id="PF00512">
    <property type="entry name" value="HisKA"/>
    <property type="match status" value="1"/>
</dbReference>
<evidence type="ECO:0000256" key="6">
    <source>
        <dbReference type="ARBA" id="ARBA00022777"/>
    </source>
</evidence>
<accession>A0A975EZY7</accession>
<dbReference type="InterPro" id="IPR003661">
    <property type="entry name" value="HisK_dim/P_dom"/>
</dbReference>
<dbReference type="InterPro" id="IPR035965">
    <property type="entry name" value="PAS-like_dom_sf"/>
</dbReference>
<dbReference type="Proteomes" id="UP000671995">
    <property type="component" value="Chromosome"/>
</dbReference>
<dbReference type="SMART" id="SM00388">
    <property type="entry name" value="HisKA"/>
    <property type="match status" value="1"/>
</dbReference>
<evidence type="ECO:0000256" key="8">
    <source>
        <dbReference type="ARBA" id="ARBA00023012"/>
    </source>
</evidence>
<keyword evidence="4" id="KW-0808">Transferase</keyword>
<evidence type="ECO:0000256" key="3">
    <source>
        <dbReference type="ARBA" id="ARBA00022553"/>
    </source>
</evidence>
<comment type="catalytic activity">
    <reaction evidence="1">
        <text>ATP + protein L-histidine = ADP + protein N-phospho-L-histidine.</text>
        <dbReference type="EC" id="2.7.13.3"/>
    </reaction>
</comment>
<dbReference type="PANTHER" id="PTHR43065">
    <property type="entry name" value="SENSOR HISTIDINE KINASE"/>
    <property type="match status" value="1"/>
</dbReference>
<evidence type="ECO:0000256" key="1">
    <source>
        <dbReference type="ARBA" id="ARBA00000085"/>
    </source>
</evidence>
<dbReference type="SMART" id="SM00387">
    <property type="entry name" value="HATPase_c"/>
    <property type="match status" value="1"/>
</dbReference>
<dbReference type="SUPFAM" id="SSF55785">
    <property type="entry name" value="PYP-like sensor domain (PAS domain)"/>
    <property type="match status" value="1"/>
</dbReference>
<dbReference type="SUPFAM" id="SSF55874">
    <property type="entry name" value="ATPase domain of HSP90 chaperone/DNA topoisomerase II/histidine kinase"/>
    <property type="match status" value="1"/>
</dbReference>
<keyword evidence="3" id="KW-0597">Phosphoprotein</keyword>
<keyword evidence="8" id="KW-0902">Two-component regulatory system</keyword>
<dbReference type="EMBL" id="CP054257">
    <property type="protein sequence ID" value="QTQ11916.1"/>
    <property type="molecule type" value="Genomic_DNA"/>
</dbReference>
<evidence type="ECO:0000313" key="11">
    <source>
        <dbReference type="Proteomes" id="UP000671995"/>
    </source>
</evidence>
<reference evidence="10" key="2">
    <citation type="journal article" date="2021" name="Microbiol. Resour. Announc.">
        <title>Complete Genome Sequences of Three Human Oral Treponema parvum Isolates.</title>
        <authorList>
            <person name="Zeng H."/>
            <person name="Watt R.M."/>
        </authorList>
    </citation>
    <scope>NUCLEOTIDE SEQUENCE</scope>
    <source>
        <strain evidence="10">ATCC 700773</strain>
    </source>
</reference>
<evidence type="ECO:0000256" key="2">
    <source>
        <dbReference type="ARBA" id="ARBA00012438"/>
    </source>
</evidence>
<dbReference type="RefSeq" id="WP_210116629.1">
    <property type="nucleotide sequence ID" value="NZ_CP054257.1"/>
</dbReference>
<evidence type="ECO:0000313" key="10">
    <source>
        <dbReference type="EMBL" id="QTQ11916.1"/>
    </source>
</evidence>
<evidence type="ECO:0000256" key="5">
    <source>
        <dbReference type="ARBA" id="ARBA00022741"/>
    </source>
</evidence>
<keyword evidence="5" id="KW-0547">Nucleotide-binding</keyword>
<dbReference type="GO" id="GO:0005524">
    <property type="term" value="F:ATP binding"/>
    <property type="evidence" value="ECO:0007669"/>
    <property type="project" value="UniProtKB-KW"/>
</dbReference>
<dbReference type="PRINTS" id="PR00344">
    <property type="entry name" value="BCTRLSENSOR"/>
</dbReference>
<protein>
    <recommendedName>
        <fullName evidence="2">histidine kinase</fullName>
        <ecNumber evidence="2">2.7.13.3</ecNumber>
    </recommendedName>
</protein>
<dbReference type="AlphaFoldDB" id="A0A975EZY7"/>
<evidence type="ECO:0000256" key="4">
    <source>
        <dbReference type="ARBA" id="ARBA00022679"/>
    </source>
</evidence>
<dbReference type="Gene3D" id="3.30.565.10">
    <property type="entry name" value="Histidine kinase-like ATPase, C-terminal domain"/>
    <property type="match status" value="1"/>
</dbReference>
<dbReference type="PROSITE" id="PS50109">
    <property type="entry name" value="HIS_KIN"/>
    <property type="match status" value="1"/>
</dbReference>
<dbReference type="Pfam" id="PF02518">
    <property type="entry name" value="HATPase_c"/>
    <property type="match status" value="1"/>
</dbReference>
<evidence type="ECO:0000256" key="7">
    <source>
        <dbReference type="ARBA" id="ARBA00022840"/>
    </source>
</evidence>
<dbReference type="InterPro" id="IPR005467">
    <property type="entry name" value="His_kinase_dom"/>
</dbReference>
<dbReference type="GO" id="GO:0000155">
    <property type="term" value="F:phosphorelay sensor kinase activity"/>
    <property type="evidence" value="ECO:0007669"/>
    <property type="project" value="InterPro"/>
</dbReference>
<dbReference type="CDD" id="cd00082">
    <property type="entry name" value="HisKA"/>
    <property type="match status" value="1"/>
</dbReference>
<dbReference type="PANTHER" id="PTHR43065:SF10">
    <property type="entry name" value="PEROXIDE STRESS-ACTIVATED HISTIDINE KINASE MAK3"/>
    <property type="match status" value="1"/>
</dbReference>
<dbReference type="SUPFAM" id="SSF47384">
    <property type="entry name" value="Homodimeric domain of signal transducing histidine kinase"/>
    <property type="match status" value="1"/>
</dbReference>
<dbReference type="Gene3D" id="1.10.287.130">
    <property type="match status" value="1"/>
</dbReference>
<organism evidence="10 11">
    <name type="scientific">Treponema parvum</name>
    <dbReference type="NCBI Taxonomy" id="138851"/>
    <lineage>
        <taxon>Bacteria</taxon>
        <taxon>Pseudomonadati</taxon>
        <taxon>Spirochaetota</taxon>
        <taxon>Spirochaetia</taxon>
        <taxon>Spirochaetales</taxon>
        <taxon>Treponemataceae</taxon>
        <taxon>Treponema</taxon>
    </lineage>
</organism>
<gene>
    <name evidence="10" type="ORF">HRI96_06720</name>
</gene>
<dbReference type="EC" id="2.7.13.3" evidence="2"/>
<dbReference type="Gene3D" id="3.30.450.20">
    <property type="entry name" value="PAS domain"/>
    <property type="match status" value="1"/>
</dbReference>
<dbReference type="InterPro" id="IPR004358">
    <property type="entry name" value="Sig_transdc_His_kin-like_C"/>
</dbReference>
<keyword evidence="7" id="KW-0067">ATP-binding</keyword>
<evidence type="ECO:0000259" key="9">
    <source>
        <dbReference type="PROSITE" id="PS50109"/>
    </source>
</evidence>
<sequence length="418" mass="46542">MHGFVKRVSQKVSKLSPVQIEQLFNSVSDENETLNSVFESIPIGILVVNKSFIVQKANKAVGRYIPFKIHPEDPKAENTPLWNLIDDAEIASFIETCYKQDKTNLCSEFTVTTSGGSARFITLTLIPLVRRYNSAGTIISVADNTEKRNQDVLLRRMESLASLTNLAASVAHEIKNPLGAIGIHIQLIQKALKKAREGGGLLPDKKFIENYLNVINEEIDNLNKIVVDFLFAVRPISANLELSDPNALIKRLSELFKPEFAQNNIETDIELCDASPRLLIDEKLFHQVISNIVQNSIAAIKERSLGDESFKGRFSIVSRTDNDRYVLILSDNGIGMSEKTLSHIFEPYYTTKPNGTGLGMTMVYKIVKEFSGEIDVSSARGKGSVFTISLPIPQTGMRLLPHDEEIKNPPAVKIEDEI</sequence>
<name>A0A975EZY7_9SPIR</name>
<dbReference type="InterPro" id="IPR036097">
    <property type="entry name" value="HisK_dim/P_sf"/>
</dbReference>
<dbReference type="InterPro" id="IPR036890">
    <property type="entry name" value="HATPase_C_sf"/>
</dbReference>
<keyword evidence="6 10" id="KW-0418">Kinase</keyword>